<dbReference type="Proteomes" id="UP000632828">
    <property type="component" value="Unassembled WGS sequence"/>
</dbReference>
<dbReference type="FunFam" id="3.40.50.300:FF:000437">
    <property type="entry name" value="ATP-dependent DNA helicase DinG"/>
    <property type="match status" value="1"/>
</dbReference>
<evidence type="ECO:0000256" key="12">
    <source>
        <dbReference type="ARBA" id="ARBA00044969"/>
    </source>
</evidence>
<dbReference type="PROSITE" id="PS51193">
    <property type="entry name" value="HELICASE_ATP_BIND_2"/>
    <property type="match status" value="1"/>
</dbReference>
<dbReference type="SMART" id="SM00487">
    <property type="entry name" value="DEXDc"/>
    <property type="match status" value="1"/>
</dbReference>
<dbReference type="GO" id="GO:0003677">
    <property type="term" value="F:DNA binding"/>
    <property type="evidence" value="ECO:0007669"/>
    <property type="project" value="UniProtKB-KW"/>
</dbReference>
<evidence type="ECO:0000256" key="9">
    <source>
        <dbReference type="ARBA" id="ARBA00023125"/>
    </source>
</evidence>
<dbReference type="AlphaFoldDB" id="A0A8J6UGU8"/>
<comment type="cofactor">
    <cofactor evidence="1">
        <name>[4Fe-4S] cluster</name>
        <dbReference type="ChEBI" id="CHEBI:49883"/>
    </cofactor>
</comment>
<keyword evidence="4" id="KW-0378">Hydrolase</keyword>
<gene>
    <name evidence="16" type="ORF">ICT70_06970</name>
</gene>
<keyword evidence="8" id="KW-0411">Iron-sulfur</keyword>
<dbReference type="PANTHER" id="PTHR11472">
    <property type="entry name" value="DNA REPAIR DEAD HELICASE RAD3/XP-D SUBFAMILY MEMBER"/>
    <property type="match status" value="1"/>
</dbReference>
<evidence type="ECO:0000259" key="15">
    <source>
        <dbReference type="PROSITE" id="PS51193"/>
    </source>
</evidence>
<keyword evidence="3" id="KW-0547">Nucleotide-binding</keyword>
<dbReference type="InterPro" id="IPR006555">
    <property type="entry name" value="ATP-dep_Helicase_C"/>
</dbReference>
<keyword evidence="6" id="KW-0067">ATP-binding</keyword>
<protein>
    <recommendedName>
        <fullName evidence="12">DNA 5'-3' helicase</fullName>
        <ecNumber evidence="12">5.6.2.3</ecNumber>
    </recommendedName>
</protein>
<dbReference type="PROSITE" id="PS51192">
    <property type="entry name" value="HELICASE_ATP_BIND_1"/>
    <property type="match status" value="1"/>
</dbReference>
<dbReference type="Gene3D" id="3.40.140.10">
    <property type="entry name" value="Cytidine Deaminase, domain 2"/>
    <property type="match status" value="1"/>
</dbReference>
<evidence type="ECO:0000256" key="10">
    <source>
        <dbReference type="ARBA" id="ARBA00023235"/>
    </source>
</evidence>
<dbReference type="Pfam" id="PF06733">
    <property type="entry name" value="DEAD_2"/>
    <property type="match status" value="1"/>
</dbReference>
<dbReference type="EC" id="5.6.2.3" evidence="12"/>
<dbReference type="GO" id="GO:0006281">
    <property type="term" value="P:DNA repair"/>
    <property type="evidence" value="ECO:0007669"/>
    <property type="project" value="TreeGrafter"/>
</dbReference>
<dbReference type="RefSeq" id="WP_191154877.1">
    <property type="nucleotide sequence ID" value="NZ_JACWUN010000006.1"/>
</dbReference>
<dbReference type="SMART" id="SM00491">
    <property type="entry name" value="HELICc2"/>
    <property type="match status" value="1"/>
</dbReference>
<evidence type="ECO:0000259" key="14">
    <source>
        <dbReference type="PROSITE" id="PS51192"/>
    </source>
</evidence>
<evidence type="ECO:0000256" key="11">
    <source>
        <dbReference type="ARBA" id="ARBA00038058"/>
    </source>
</evidence>
<keyword evidence="2" id="KW-0479">Metal-binding</keyword>
<evidence type="ECO:0000256" key="13">
    <source>
        <dbReference type="ARBA" id="ARBA00048954"/>
    </source>
</evidence>
<dbReference type="PANTHER" id="PTHR11472:SF34">
    <property type="entry name" value="REGULATOR OF TELOMERE ELONGATION HELICASE 1"/>
    <property type="match status" value="1"/>
</dbReference>
<evidence type="ECO:0000256" key="4">
    <source>
        <dbReference type="ARBA" id="ARBA00022801"/>
    </source>
</evidence>
<keyword evidence="5 16" id="KW-0347">Helicase</keyword>
<dbReference type="Pfam" id="PF13307">
    <property type="entry name" value="Helicase_C_2"/>
    <property type="match status" value="1"/>
</dbReference>
<dbReference type="GO" id="GO:0051536">
    <property type="term" value="F:iron-sulfur cluster binding"/>
    <property type="evidence" value="ECO:0007669"/>
    <property type="project" value="UniProtKB-KW"/>
</dbReference>
<evidence type="ECO:0000256" key="2">
    <source>
        <dbReference type="ARBA" id="ARBA00022723"/>
    </source>
</evidence>
<sequence length="847" mass="94456">MFADFSPDCLDQMRYAIAQARGREVFFLGQTDVTLRVVQVEVLARGSKKAVPAILNTCSHGDVVIHNHPSGNLEPSPADIDVAGLLGDLGVGFFIVNNRVDDLYRVVEPFAAKNSEHLDYGQIQDLLGPDGVIAGKLPDYEERPEQLRMAFAVADAFNQRQLAIIEAGTGTGKSLAYLVPALLFARDNHERVVISTRTINLQEQLIRKDIPFLQRATGINFQAVLVKGRSNYFCLRRGETAGAELGLFDQEQSAELQQILSWAAATEDGSREDLSFIPSYQAWEEVCCEPDQCARVRCSHYSRCFFHRARRQAARANLLVVNHALLLSDLALREQTDNYSATAVLPPFERVILDEAHHLEDVATSYFSAQITRFTFSRVLGRLRHPRKPEQGLLPRLLDQLTRALPDSADTLYRNFHETIEELTNRRQRLYELSIGEMQAIASELPAALGKSVGSGAELKHRILGDFLSTELWQRLCRRLEGLRNETVRLEEGLTALLRLATTLPDNIAEKVNPTLTDLRGMTGRLSVIAGELASFQAATPANCLWIDIREGRIGRGKGLLTSLCQAPLDVGASLKNALYDRVQTLVMTSATLTVADSFAYFCSRIGLNHTEAGRQKQLALHSPFDYQHQALVVVPTDIPEPGRPGFAEGVRDAVEKALRISQGRSFVLFTSYALLRDVHEQLAPILEAQRLRCLRQGEENRHHLLKRFAEEISSTLFGTDSFWEGVDVPGSSLEQVIITRLPFKVPTEPVLEARCQAITAAGGDPFMEYTVPQAVIRFKQGFGRLIRHRSDRGVVLILDSRVVKRGYGRIFLKSLPPAPIIRGSTEQVFATLRQFFQSPVSTKETR</sequence>
<feature type="domain" description="Helicase ATP-binding" evidence="15">
    <location>
        <begin position="132"/>
        <end position="427"/>
    </location>
</feature>
<evidence type="ECO:0000256" key="1">
    <source>
        <dbReference type="ARBA" id="ARBA00001966"/>
    </source>
</evidence>
<keyword evidence="7" id="KW-0408">Iron</keyword>
<evidence type="ECO:0000256" key="3">
    <source>
        <dbReference type="ARBA" id="ARBA00022741"/>
    </source>
</evidence>
<dbReference type="GO" id="GO:0016818">
    <property type="term" value="F:hydrolase activity, acting on acid anhydrides, in phosphorus-containing anhydrides"/>
    <property type="evidence" value="ECO:0007669"/>
    <property type="project" value="InterPro"/>
</dbReference>
<dbReference type="InterPro" id="IPR027417">
    <property type="entry name" value="P-loop_NTPase"/>
</dbReference>
<comment type="similarity">
    <text evidence="11">Belongs to the helicase family. DinG subfamily.</text>
</comment>
<keyword evidence="10" id="KW-0413">Isomerase</keyword>
<reference evidence="16" key="1">
    <citation type="submission" date="2020-09" db="EMBL/GenBank/DDBJ databases">
        <title>Pelobacter alkaliphilus sp. nov., a novel anaerobic arsenate-reducing bacterium from terrestrial mud volcano.</title>
        <authorList>
            <person name="Khomyakova M.A."/>
            <person name="Merkel A.Y."/>
            <person name="Slobodkin A.I."/>
        </authorList>
    </citation>
    <scope>NUCLEOTIDE SEQUENCE</scope>
    <source>
        <strain evidence="16">M08fum</strain>
    </source>
</reference>
<dbReference type="InterPro" id="IPR045028">
    <property type="entry name" value="DinG/Rad3-like"/>
</dbReference>
<dbReference type="Pfam" id="PF04002">
    <property type="entry name" value="RadC"/>
    <property type="match status" value="1"/>
</dbReference>
<keyword evidence="9" id="KW-0238">DNA-binding</keyword>
<proteinExistence type="inferred from homology"/>
<dbReference type="InterPro" id="IPR014001">
    <property type="entry name" value="Helicase_ATP-bd"/>
</dbReference>
<evidence type="ECO:0000256" key="5">
    <source>
        <dbReference type="ARBA" id="ARBA00022806"/>
    </source>
</evidence>
<dbReference type="SUPFAM" id="SSF52540">
    <property type="entry name" value="P-loop containing nucleoside triphosphate hydrolases"/>
    <property type="match status" value="2"/>
</dbReference>
<evidence type="ECO:0000256" key="7">
    <source>
        <dbReference type="ARBA" id="ARBA00023004"/>
    </source>
</evidence>
<dbReference type="GO" id="GO:0005524">
    <property type="term" value="F:ATP binding"/>
    <property type="evidence" value="ECO:0007669"/>
    <property type="project" value="UniProtKB-KW"/>
</dbReference>
<dbReference type="GO" id="GO:0046872">
    <property type="term" value="F:metal ion binding"/>
    <property type="evidence" value="ECO:0007669"/>
    <property type="project" value="UniProtKB-KW"/>
</dbReference>
<dbReference type="Pfam" id="PF00270">
    <property type="entry name" value="DEAD"/>
    <property type="match status" value="1"/>
</dbReference>
<dbReference type="EMBL" id="JACWUN010000006">
    <property type="protein sequence ID" value="MBD1400408.1"/>
    <property type="molecule type" value="Genomic_DNA"/>
</dbReference>
<evidence type="ECO:0000313" key="17">
    <source>
        <dbReference type="Proteomes" id="UP000632828"/>
    </source>
</evidence>
<dbReference type="Gene3D" id="3.40.50.300">
    <property type="entry name" value="P-loop containing nucleotide triphosphate hydrolases"/>
    <property type="match status" value="2"/>
</dbReference>
<dbReference type="InterPro" id="IPR011545">
    <property type="entry name" value="DEAD/DEAH_box_helicase_dom"/>
</dbReference>
<organism evidence="16 17">
    <name type="scientific">Pelovirga terrestris</name>
    <dbReference type="NCBI Taxonomy" id="2771352"/>
    <lineage>
        <taxon>Bacteria</taxon>
        <taxon>Pseudomonadati</taxon>
        <taxon>Thermodesulfobacteriota</taxon>
        <taxon>Desulfuromonadia</taxon>
        <taxon>Geobacterales</taxon>
        <taxon>Geobacteraceae</taxon>
        <taxon>Pelovirga</taxon>
    </lineage>
</organism>
<dbReference type="InterPro" id="IPR025657">
    <property type="entry name" value="RadC_JAB"/>
</dbReference>
<comment type="catalytic activity">
    <reaction evidence="13">
        <text>ATP + H2O = ADP + phosphate + H(+)</text>
        <dbReference type="Rhea" id="RHEA:13065"/>
        <dbReference type="ChEBI" id="CHEBI:15377"/>
        <dbReference type="ChEBI" id="CHEBI:15378"/>
        <dbReference type="ChEBI" id="CHEBI:30616"/>
        <dbReference type="ChEBI" id="CHEBI:43474"/>
        <dbReference type="ChEBI" id="CHEBI:456216"/>
        <dbReference type="EC" id="5.6.2.3"/>
    </reaction>
</comment>
<dbReference type="InterPro" id="IPR010614">
    <property type="entry name" value="RAD3-like_helicase_DEAD"/>
</dbReference>
<evidence type="ECO:0000313" key="16">
    <source>
        <dbReference type="EMBL" id="MBD1400408.1"/>
    </source>
</evidence>
<evidence type="ECO:0000256" key="6">
    <source>
        <dbReference type="ARBA" id="ARBA00022840"/>
    </source>
</evidence>
<dbReference type="InterPro" id="IPR014013">
    <property type="entry name" value="Helic_SF1/SF2_ATP-bd_DinG/Rad3"/>
</dbReference>
<keyword evidence="17" id="KW-1185">Reference proteome</keyword>
<dbReference type="InterPro" id="IPR020891">
    <property type="entry name" value="UPF0758_CS"/>
</dbReference>
<evidence type="ECO:0000256" key="8">
    <source>
        <dbReference type="ARBA" id="ARBA00023014"/>
    </source>
</evidence>
<feature type="domain" description="Helicase ATP-binding" evidence="14">
    <location>
        <begin position="154"/>
        <end position="389"/>
    </location>
</feature>
<comment type="caution">
    <text evidence="16">The sequence shown here is derived from an EMBL/GenBank/DDBJ whole genome shotgun (WGS) entry which is preliminary data.</text>
</comment>
<dbReference type="PROSITE" id="PS01302">
    <property type="entry name" value="UPF0758"/>
    <property type="match status" value="1"/>
</dbReference>
<dbReference type="GO" id="GO:0043139">
    <property type="term" value="F:5'-3' DNA helicase activity"/>
    <property type="evidence" value="ECO:0007669"/>
    <property type="project" value="UniProtKB-EC"/>
</dbReference>
<name>A0A8J6UGU8_9BACT</name>
<accession>A0A8J6UGU8</accession>